<evidence type="ECO:0000313" key="1">
    <source>
        <dbReference type="EMBL" id="KKR72221.1"/>
    </source>
</evidence>
<evidence type="ECO:0000313" key="2">
    <source>
        <dbReference type="Proteomes" id="UP000034664"/>
    </source>
</evidence>
<dbReference type="InterPro" id="IPR036113">
    <property type="entry name" value="Asp/Glu-ADT_sf_sub_c"/>
</dbReference>
<proteinExistence type="predicted"/>
<dbReference type="GO" id="GO:0016740">
    <property type="term" value="F:transferase activity"/>
    <property type="evidence" value="ECO:0007669"/>
    <property type="project" value="UniProtKB-KW"/>
</dbReference>
<sequence length="103" mass="11232">MKGSTFSSSDVVKIAKLANIPVSNDQADELARGFTKTMTVVDELTRVDVAGVEATNQVTGLENVLREDEIDTSRMFTAEQALAGAKRTHNGFFIVDQILEEKV</sequence>
<dbReference type="Gene3D" id="1.10.20.60">
    <property type="entry name" value="Glu-tRNAGln amidotransferase C subunit, N-terminal domain"/>
    <property type="match status" value="1"/>
</dbReference>
<accession>A0A0G0TBP2</accession>
<reference evidence="1 2" key="1">
    <citation type="journal article" date="2015" name="Nature">
        <title>rRNA introns, odd ribosomes, and small enigmatic genomes across a large radiation of phyla.</title>
        <authorList>
            <person name="Brown C.T."/>
            <person name="Hug L.A."/>
            <person name="Thomas B.C."/>
            <person name="Sharon I."/>
            <person name="Castelle C.J."/>
            <person name="Singh A."/>
            <person name="Wilkins M.J."/>
            <person name="Williams K.H."/>
            <person name="Banfield J.F."/>
        </authorList>
    </citation>
    <scope>NUCLEOTIDE SEQUENCE [LARGE SCALE GENOMIC DNA]</scope>
</reference>
<dbReference type="NCBIfam" id="TIGR00135">
    <property type="entry name" value="gatC"/>
    <property type="match status" value="1"/>
</dbReference>
<organism evidence="1 2">
    <name type="scientific">Candidatus Roizmanbacteria bacterium GW2011_GWB1_40_7</name>
    <dbReference type="NCBI Taxonomy" id="1618482"/>
    <lineage>
        <taxon>Bacteria</taxon>
        <taxon>Candidatus Roizmaniibacteriota</taxon>
    </lineage>
</organism>
<dbReference type="GO" id="GO:0006450">
    <property type="term" value="P:regulation of translational fidelity"/>
    <property type="evidence" value="ECO:0007669"/>
    <property type="project" value="InterPro"/>
</dbReference>
<dbReference type="Proteomes" id="UP000034664">
    <property type="component" value="Unassembled WGS sequence"/>
</dbReference>
<dbReference type="InterPro" id="IPR003837">
    <property type="entry name" value="GatC"/>
</dbReference>
<dbReference type="AlphaFoldDB" id="A0A0G0TBP2"/>
<protein>
    <submittedName>
        <fullName evidence="1">Aspartyl/glutamyl-tRNA(Asn/Gln) amidotransferase subunit C</fullName>
    </submittedName>
</protein>
<dbReference type="EMBL" id="LBZM01000009">
    <property type="protein sequence ID" value="KKR72221.1"/>
    <property type="molecule type" value="Genomic_DNA"/>
</dbReference>
<dbReference type="SUPFAM" id="SSF141000">
    <property type="entry name" value="Glu-tRNAGln amidotransferase C subunit"/>
    <property type="match status" value="1"/>
</dbReference>
<comment type="caution">
    <text evidence="1">The sequence shown here is derived from an EMBL/GenBank/DDBJ whole genome shotgun (WGS) entry which is preliminary data.</text>
</comment>
<keyword evidence="1" id="KW-0808">Transferase</keyword>
<gene>
    <name evidence="1" type="ORF">UU14_C0009G0002</name>
</gene>
<name>A0A0G0TBP2_9BACT</name>
<dbReference type="Pfam" id="PF02686">
    <property type="entry name" value="GatC"/>
    <property type="match status" value="1"/>
</dbReference>